<dbReference type="EMBL" id="CP002593">
    <property type="protein sequence ID" value="AEA24549.1"/>
    <property type="molecule type" value="Genomic_DNA"/>
</dbReference>
<dbReference type="KEGG" id="pdx:Psed_2339"/>
<accession>F4CSU6</accession>
<gene>
    <name evidence="2" type="ordered locus">Psed_2339</name>
</gene>
<feature type="compositionally biased region" description="Acidic residues" evidence="1">
    <location>
        <begin position="29"/>
        <end position="39"/>
    </location>
</feature>
<dbReference type="AlphaFoldDB" id="F4CSU6"/>
<dbReference type="Proteomes" id="UP000007809">
    <property type="component" value="Chromosome"/>
</dbReference>
<sequence>MSEPTPEPHYGEESEEQTPTYGEQTPPQETDDEVAPADE</sequence>
<feature type="compositionally biased region" description="Polar residues" evidence="1">
    <location>
        <begin position="17"/>
        <end position="28"/>
    </location>
</feature>
<keyword evidence="3" id="KW-1185">Reference proteome</keyword>
<organism evidence="2 3">
    <name type="scientific">Pseudonocardia dioxanivorans (strain ATCC 55486 / DSM 44775 / JCM 13855 / CB1190)</name>
    <dbReference type="NCBI Taxonomy" id="675635"/>
    <lineage>
        <taxon>Bacteria</taxon>
        <taxon>Bacillati</taxon>
        <taxon>Actinomycetota</taxon>
        <taxon>Actinomycetes</taxon>
        <taxon>Pseudonocardiales</taxon>
        <taxon>Pseudonocardiaceae</taxon>
        <taxon>Pseudonocardia</taxon>
    </lineage>
</organism>
<proteinExistence type="predicted"/>
<evidence type="ECO:0000313" key="2">
    <source>
        <dbReference type="EMBL" id="AEA24549.1"/>
    </source>
</evidence>
<evidence type="ECO:0000313" key="3">
    <source>
        <dbReference type="Proteomes" id="UP000007809"/>
    </source>
</evidence>
<dbReference type="HOGENOM" id="CLU_3315796_0_0_11"/>
<protein>
    <submittedName>
        <fullName evidence="2">Uncharacterized protein</fullName>
    </submittedName>
</protein>
<reference evidence="2 3" key="1">
    <citation type="journal article" date="2011" name="J. Bacteriol.">
        <title>Genome sequence of the 1,4-dioxane-degrading Pseudonocardia dioxanivorans strain CB1190.</title>
        <authorList>
            <person name="Sales C.M."/>
            <person name="Mahendra S."/>
            <person name="Grostern A."/>
            <person name="Parales R.E."/>
            <person name="Goodwin L.A."/>
            <person name="Woyke T."/>
            <person name="Nolan M."/>
            <person name="Lapidus A."/>
            <person name="Chertkov O."/>
            <person name="Ovchinnikova G."/>
            <person name="Sczyrba A."/>
            <person name="Alvarez-Cohen L."/>
        </authorList>
    </citation>
    <scope>NUCLEOTIDE SEQUENCE [LARGE SCALE GENOMIC DNA]</scope>
    <source>
        <strain evidence="3">ATCC 55486 / DSM 44775 / JCM 13855 / CB1190</strain>
    </source>
</reference>
<name>F4CSU6_PSEUX</name>
<evidence type="ECO:0000256" key="1">
    <source>
        <dbReference type="SAM" id="MobiDB-lite"/>
    </source>
</evidence>
<feature type="region of interest" description="Disordered" evidence="1">
    <location>
        <begin position="1"/>
        <end position="39"/>
    </location>
</feature>